<proteinExistence type="predicted"/>
<protein>
    <submittedName>
        <fullName evidence="1">Uncharacterized protein</fullName>
    </submittedName>
</protein>
<reference evidence="1" key="1">
    <citation type="journal article" date="2014" name="Nat. Genet.">
        <title>Genome and transcriptome of the porcine whipworm Trichuris suis.</title>
        <authorList>
            <person name="Jex A.R."/>
            <person name="Nejsum P."/>
            <person name="Schwarz E.M."/>
            <person name="Hu L."/>
            <person name="Young N.D."/>
            <person name="Hall R.S."/>
            <person name="Korhonen P.K."/>
            <person name="Liao S."/>
            <person name="Thamsborg S."/>
            <person name="Xia J."/>
            <person name="Xu P."/>
            <person name="Wang S."/>
            <person name="Scheerlinck J.P."/>
            <person name="Hofmann A."/>
            <person name="Sternberg P.W."/>
            <person name="Wang J."/>
            <person name="Gasser R.B."/>
        </authorList>
    </citation>
    <scope>NUCLEOTIDE SEQUENCE [LARGE SCALE GENOMIC DNA]</scope>
    <source>
        <strain evidence="1">DCEP-RM93F</strain>
    </source>
</reference>
<organism evidence="1">
    <name type="scientific">Trichuris suis</name>
    <name type="common">pig whipworm</name>
    <dbReference type="NCBI Taxonomy" id="68888"/>
    <lineage>
        <taxon>Eukaryota</taxon>
        <taxon>Metazoa</taxon>
        <taxon>Ecdysozoa</taxon>
        <taxon>Nematoda</taxon>
        <taxon>Enoplea</taxon>
        <taxon>Dorylaimia</taxon>
        <taxon>Trichinellida</taxon>
        <taxon>Trichuridae</taxon>
        <taxon>Trichuris</taxon>
    </lineage>
</organism>
<sequence>MESSRPSGRHDWMSLALFAFKNGDNAQKMAVCDDICIRFRSGAILHNNQPSPLEAITCIGEGLRTQFRILFTEGTQKVLNALVSSFVSTESVQEKDFFMRLLGATLIGRDRNLWIAKNVSKLFGSLKTICLTPNKGLMAMPIVGNILMQLFRSYNQSCSNFLNSCLESALITLNLQENDEMMFQRCLSKALERADFSLFIELPIALTALTICLEASSVSLNTLRKGYVRGYRLLLQRPDRGFPSSDTMGDRKLFLFYSTFVYIVEESRCE</sequence>
<dbReference type="AlphaFoldDB" id="A0A085N1F0"/>
<evidence type="ECO:0000313" key="1">
    <source>
        <dbReference type="EMBL" id="KFD63296.1"/>
    </source>
</evidence>
<name>A0A085N1F0_9BILA</name>
<dbReference type="Proteomes" id="UP000030758">
    <property type="component" value="Unassembled WGS sequence"/>
</dbReference>
<dbReference type="EMBL" id="KL367576">
    <property type="protein sequence ID" value="KFD63296.1"/>
    <property type="molecule type" value="Genomic_DNA"/>
</dbReference>
<gene>
    <name evidence="1" type="ORF">M514_24476</name>
</gene>
<accession>A0A085N1F0</accession>